<sequence>MAQFPDLVSAQPLTDAQAMALAIEAGQRVRGTTYPNPPIGCVILDTAGIAVGVAGTEPVGGRHAEPQALEMAGPRAQGGTAVVTLEPCNHIGRTPPCTEALAAAGVSRVIFAVADPNPVAAGGSEWLRYKDIEVVEEFQRDRVTAGYLRPWLHWQRTRRPHITLKTAGTLDGFAAATDRTSQWITGEQSRARVHIDRARRQAIVVGTGTVLADNPRLTARTSDGEDLSTQPLRIAIGTSEVAADANIRGDSFRHIRTHDVEVALETMADMGLIDVLVEGGPRLASAFLEADAVDAIESYIAPAFLGAGLPVTSSNHETSITDISRFRTVAVETLGDDILITALRSGKDRG</sequence>
<keyword evidence="7 14" id="KW-0479">Metal-binding</keyword>
<evidence type="ECO:0000256" key="12">
    <source>
        <dbReference type="ARBA" id="ARBA00049861"/>
    </source>
</evidence>
<feature type="binding site" evidence="16">
    <location>
        <position position="209"/>
    </location>
    <ligand>
        <name>NADP(+)</name>
        <dbReference type="ChEBI" id="CHEBI:58349"/>
    </ligand>
</feature>
<feature type="binding site" evidence="16">
    <location>
        <position position="197"/>
    </location>
    <ligand>
        <name>substrate</name>
    </ligand>
</feature>
<comment type="caution">
    <text evidence="19">The sequence shown here is derived from an EMBL/GenBank/DDBJ whole genome shotgun (WGS) entry which is preliminary data.</text>
</comment>
<feature type="binding site" evidence="16">
    <location>
        <begin position="280"/>
        <end position="286"/>
    </location>
    <ligand>
        <name>NADP(+)</name>
        <dbReference type="ChEBI" id="CHEBI:58349"/>
    </ligand>
</feature>
<evidence type="ECO:0000256" key="14">
    <source>
        <dbReference type="PIRNR" id="PIRNR006769"/>
    </source>
</evidence>
<evidence type="ECO:0000256" key="11">
    <source>
        <dbReference type="ARBA" id="ARBA00023268"/>
    </source>
</evidence>
<comment type="cofactor">
    <cofactor evidence="14 17">
        <name>Zn(2+)</name>
        <dbReference type="ChEBI" id="CHEBI:29105"/>
    </cofactor>
    <text evidence="14 17">Binds 1 zinc ion.</text>
</comment>
<evidence type="ECO:0000256" key="13">
    <source>
        <dbReference type="ARBA" id="ARBA00049886"/>
    </source>
</evidence>
<evidence type="ECO:0000259" key="18">
    <source>
        <dbReference type="PROSITE" id="PS51747"/>
    </source>
</evidence>
<evidence type="ECO:0000256" key="6">
    <source>
        <dbReference type="ARBA" id="ARBA00022619"/>
    </source>
</evidence>
<feature type="domain" description="CMP/dCMP-type deaminase" evidence="18">
    <location>
        <begin position="13"/>
        <end position="127"/>
    </location>
</feature>
<feature type="active site" description="Proton donor" evidence="15">
    <location>
        <position position="65"/>
    </location>
</feature>
<feature type="binding site" evidence="17">
    <location>
        <position position="97"/>
    </location>
    <ligand>
        <name>Zn(2+)</name>
        <dbReference type="ChEBI" id="CHEBI:29105"/>
        <note>catalytic</note>
    </ligand>
</feature>
<dbReference type="Gene3D" id="3.40.430.10">
    <property type="entry name" value="Dihydrofolate Reductase, subunit A"/>
    <property type="match status" value="2"/>
</dbReference>
<feature type="binding site" evidence="16">
    <location>
        <position position="167"/>
    </location>
    <ligand>
        <name>substrate</name>
    </ligand>
</feature>
<feature type="binding site" evidence="16">
    <location>
        <position position="217"/>
    </location>
    <ligand>
        <name>substrate</name>
    </ligand>
</feature>
<comment type="similarity">
    <text evidence="4 14">In the N-terminal section; belongs to the cytidine and deoxycytidylate deaminase family.</text>
</comment>
<dbReference type="GO" id="GO:0008835">
    <property type="term" value="F:diaminohydroxyphosphoribosylaminopyrimidine deaminase activity"/>
    <property type="evidence" value="ECO:0007669"/>
    <property type="project" value="UniProtKB-EC"/>
</dbReference>
<dbReference type="AlphaFoldDB" id="A0AAW9SW42"/>
<evidence type="ECO:0000256" key="1">
    <source>
        <dbReference type="ARBA" id="ARBA00002151"/>
    </source>
</evidence>
<evidence type="ECO:0000256" key="8">
    <source>
        <dbReference type="ARBA" id="ARBA00022833"/>
    </source>
</evidence>
<reference evidence="19" key="1">
    <citation type="submission" date="2023-05" db="EMBL/GenBank/DDBJ databases">
        <authorList>
            <person name="Du J."/>
        </authorList>
    </citation>
    <scope>NUCLEOTIDE SEQUENCE</scope>
    <source>
        <strain evidence="19">UMB1064</strain>
    </source>
</reference>
<dbReference type="Pfam" id="PF00383">
    <property type="entry name" value="dCMP_cyt_deam_1"/>
    <property type="match status" value="1"/>
</dbReference>
<evidence type="ECO:0000256" key="3">
    <source>
        <dbReference type="ARBA" id="ARBA00004910"/>
    </source>
</evidence>
<evidence type="ECO:0000256" key="17">
    <source>
        <dbReference type="PIRSR" id="PIRSR006769-3"/>
    </source>
</evidence>
<dbReference type="NCBIfam" id="TIGR00326">
    <property type="entry name" value="eubact_ribD"/>
    <property type="match status" value="1"/>
</dbReference>
<dbReference type="InterPro" id="IPR002125">
    <property type="entry name" value="CMP_dCMP_dom"/>
</dbReference>
<keyword evidence="11" id="KW-0511">Multifunctional enzyme</keyword>
<evidence type="ECO:0000256" key="10">
    <source>
        <dbReference type="ARBA" id="ARBA00023002"/>
    </source>
</evidence>
<dbReference type="Proteomes" id="UP001223646">
    <property type="component" value="Unassembled WGS sequence"/>
</dbReference>
<comment type="catalytic activity">
    <reaction evidence="12 14">
        <text>5-amino-6-(5-phospho-D-ribitylamino)uracil + NADP(+) = 5-amino-6-(5-phospho-D-ribosylamino)uracil + NADPH + H(+)</text>
        <dbReference type="Rhea" id="RHEA:17845"/>
        <dbReference type="ChEBI" id="CHEBI:15378"/>
        <dbReference type="ChEBI" id="CHEBI:57783"/>
        <dbReference type="ChEBI" id="CHEBI:58349"/>
        <dbReference type="ChEBI" id="CHEBI:58421"/>
        <dbReference type="ChEBI" id="CHEBI:58453"/>
        <dbReference type="EC" id="1.1.1.193"/>
    </reaction>
</comment>
<feature type="binding site" evidence="16">
    <location>
        <position position="220"/>
    </location>
    <ligand>
        <name>substrate</name>
    </ligand>
</feature>
<feature type="binding site" evidence="16">
    <location>
        <position position="183"/>
    </location>
    <ligand>
        <name>substrate</name>
    </ligand>
</feature>
<feature type="binding site" evidence="16">
    <location>
        <position position="278"/>
    </location>
    <ligand>
        <name>substrate</name>
    </ligand>
</feature>
<dbReference type="SUPFAM" id="SSF53927">
    <property type="entry name" value="Cytidine deaminase-like"/>
    <property type="match status" value="1"/>
</dbReference>
<dbReference type="EC" id="1.1.1.193" evidence="14"/>
<dbReference type="InterPro" id="IPR002734">
    <property type="entry name" value="RibDG_C"/>
</dbReference>
<feature type="binding site" evidence="17">
    <location>
        <position position="63"/>
    </location>
    <ligand>
        <name>Zn(2+)</name>
        <dbReference type="ChEBI" id="CHEBI:29105"/>
        <note>catalytic</note>
    </ligand>
</feature>
<dbReference type="Gene3D" id="3.40.140.10">
    <property type="entry name" value="Cytidine Deaminase, domain 2"/>
    <property type="match status" value="1"/>
</dbReference>
<feature type="binding site" evidence="16">
    <location>
        <position position="238"/>
    </location>
    <ligand>
        <name>NADP(+)</name>
        <dbReference type="ChEBI" id="CHEBI:58349"/>
    </ligand>
</feature>
<comment type="pathway">
    <text evidence="3 14">Cofactor biosynthesis; riboflavin biosynthesis; 5-amino-6-(D-ribitylamino)uracil from GTP: step 3/4.</text>
</comment>
<feature type="binding site" evidence="17">
    <location>
        <position position="88"/>
    </location>
    <ligand>
        <name>Zn(2+)</name>
        <dbReference type="ChEBI" id="CHEBI:29105"/>
        <note>catalytic</note>
    </ligand>
</feature>
<keyword evidence="9 14" id="KW-0521">NADP</keyword>
<dbReference type="SUPFAM" id="SSF53597">
    <property type="entry name" value="Dihydrofolate reductase-like"/>
    <property type="match status" value="1"/>
</dbReference>
<dbReference type="GO" id="GO:0008703">
    <property type="term" value="F:5-amino-6-(5-phosphoribosylamino)uracil reductase activity"/>
    <property type="evidence" value="ECO:0007669"/>
    <property type="project" value="UniProtKB-EC"/>
</dbReference>
<dbReference type="InterPro" id="IPR004794">
    <property type="entry name" value="Eubact_RibD"/>
</dbReference>
<evidence type="ECO:0000256" key="4">
    <source>
        <dbReference type="ARBA" id="ARBA00005259"/>
    </source>
</evidence>
<accession>A0AAW9SW42</accession>
<dbReference type="GO" id="GO:0008270">
    <property type="term" value="F:zinc ion binding"/>
    <property type="evidence" value="ECO:0007669"/>
    <property type="project" value="InterPro"/>
</dbReference>
<dbReference type="InterPro" id="IPR016192">
    <property type="entry name" value="APOBEC/CMP_deaminase_Zn-bd"/>
</dbReference>
<dbReference type="Pfam" id="PF01872">
    <property type="entry name" value="RibD_C"/>
    <property type="match status" value="1"/>
</dbReference>
<name>A0AAW9SW42_CORAY</name>
<evidence type="ECO:0000313" key="20">
    <source>
        <dbReference type="Proteomes" id="UP001223646"/>
    </source>
</evidence>
<dbReference type="InterPro" id="IPR050765">
    <property type="entry name" value="Riboflavin_Biosynth_HTPR"/>
</dbReference>
<dbReference type="PROSITE" id="PS00903">
    <property type="entry name" value="CYT_DCMP_DEAMINASES_1"/>
    <property type="match status" value="1"/>
</dbReference>
<evidence type="ECO:0000256" key="9">
    <source>
        <dbReference type="ARBA" id="ARBA00022857"/>
    </source>
</evidence>
<comment type="function">
    <text evidence="1 14">Converts 2,5-diamino-6-(ribosylamino)-4(3h)-pyrimidinone 5'-phosphate into 5-amino-6-(ribosylamino)-2,4(1h,3h)-pyrimidinedione 5'-phosphate.</text>
</comment>
<feature type="binding site" evidence="16">
    <location>
        <position position="181"/>
    </location>
    <ligand>
        <name>substrate</name>
    </ligand>
</feature>
<keyword evidence="6 14" id="KW-0686">Riboflavin biosynthesis</keyword>
<dbReference type="PROSITE" id="PS51747">
    <property type="entry name" value="CYT_DCMP_DEAMINASES_2"/>
    <property type="match status" value="1"/>
</dbReference>
<evidence type="ECO:0000256" key="2">
    <source>
        <dbReference type="ARBA" id="ARBA00004882"/>
    </source>
</evidence>
<keyword evidence="8 14" id="KW-0862">Zinc</keyword>
<evidence type="ECO:0000256" key="5">
    <source>
        <dbReference type="ARBA" id="ARBA00007417"/>
    </source>
</evidence>
<evidence type="ECO:0000256" key="16">
    <source>
        <dbReference type="PIRSR" id="PIRSR006769-2"/>
    </source>
</evidence>
<dbReference type="EMBL" id="JASOOY020000035">
    <property type="protein sequence ID" value="MEO3718116.1"/>
    <property type="molecule type" value="Genomic_DNA"/>
</dbReference>
<comment type="catalytic activity">
    <reaction evidence="13 14">
        <text>2,5-diamino-6-hydroxy-4-(5-phosphoribosylamino)-pyrimidine + H2O + H(+) = 5-amino-6-(5-phospho-D-ribosylamino)uracil + NH4(+)</text>
        <dbReference type="Rhea" id="RHEA:21868"/>
        <dbReference type="ChEBI" id="CHEBI:15377"/>
        <dbReference type="ChEBI" id="CHEBI:15378"/>
        <dbReference type="ChEBI" id="CHEBI:28938"/>
        <dbReference type="ChEBI" id="CHEBI:58453"/>
        <dbReference type="ChEBI" id="CHEBI:58614"/>
        <dbReference type="EC" id="3.5.4.26"/>
    </reaction>
</comment>
<evidence type="ECO:0000256" key="15">
    <source>
        <dbReference type="PIRSR" id="PIRSR006769-1"/>
    </source>
</evidence>
<dbReference type="InterPro" id="IPR016193">
    <property type="entry name" value="Cytidine_deaminase-like"/>
</dbReference>
<gene>
    <name evidence="19" type="primary">ribD</name>
    <name evidence="19" type="ORF">QP460_011040</name>
</gene>
<dbReference type="PIRSF" id="PIRSF006769">
    <property type="entry name" value="RibD"/>
    <property type="match status" value="1"/>
</dbReference>
<proteinExistence type="inferred from homology"/>
<dbReference type="InterPro" id="IPR024072">
    <property type="entry name" value="DHFR-like_dom_sf"/>
</dbReference>
<dbReference type="PANTHER" id="PTHR38011:SF7">
    <property type="entry name" value="2,5-DIAMINO-6-RIBOSYLAMINO-4(3H)-PYRIMIDINONE 5'-PHOSPHATE REDUCTASE"/>
    <property type="match status" value="1"/>
</dbReference>
<organism evidence="19 20">
    <name type="scientific">Corynebacterium amycolatum</name>
    <dbReference type="NCBI Taxonomy" id="43765"/>
    <lineage>
        <taxon>Bacteria</taxon>
        <taxon>Bacillati</taxon>
        <taxon>Actinomycetota</taxon>
        <taxon>Actinomycetes</taxon>
        <taxon>Mycobacteriales</taxon>
        <taxon>Corynebacteriaceae</taxon>
        <taxon>Corynebacterium</taxon>
    </lineage>
</organism>
<evidence type="ECO:0000313" key="19">
    <source>
        <dbReference type="EMBL" id="MEO3718116.1"/>
    </source>
</evidence>
<feature type="binding site" evidence="16">
    <location>
        <position position="213"/>
    </location>
    <ligand>
        <name>NADP(+)</name>
        <dbReference type="ChEBI" id="CHEBI:58349"/>
    </ligand>
</feature>
<dbReference type="EC" id="3.5.4.26" evidence="14"/>
<reference evidence="19" key="2">
    <citation type="submission" date="2024-05" db="EMBL/GenBank/DDBJ databases">
        <authorList>
            <person name="Wolfe A."/>
        </authorList>
    </citation>
    <scope>NUCLEOTIDE SEQUENCE</scope>
    <source>
        <strain evidence="19">UMB1064</strain>
    </source>
</reference>
<dbReference type="CDD" id="cd01284">
    <property type="entry name" value="Riboflavin_deaminase-reductase"/>
    <property type="match status" value="1"/>
</dbReference>
<keyword evidence="14 19" id="KW-0378">Hydrolase</keyword>
<comment type="pathway">
    <text evidence="2 14">Cofactor biosynthesis; riboflavin biosynthesis; 5-amino-6-(D-ribitylamino)uracil from GTP: step 2/4.</text>
</comment>
<comment type="similarity">
    <text evidence="5 14">In the C-terminal section; belongs to the HTP reductase family.</text>
</comment>
<evidence type="ECO:0000256" key="7">
    <source>
        <dbReference type="ARBA" id="ARBA00022723"/>
    </source>
</evidence>
<dbReference type="GO" id="GO:0009231">
    <property type="term" value="P:riboflavin biosynthetic process"/>
    <property type="evidence" value="ECO:0007669"/>
    <property type="project" value="UniProtKB-KW"/>
</dbReference>
<protein>
    <recommendedName>
        <fullName evidence="14">Riboflavin biosynthesis protein RibD</fullName>
    </recommendedName>
    <domain>
        <recommendedName>
            <fullName evidence="14">Diaminohydroxyphosphoribosylaminopyrimidine deaminase</fullName>
            <shortName evidence="14">DRAP deaminase</shortName>
            <ecNumber evidence="14">3.5.4.26</ecNumber>
        </recommendedName>
        <alternativeName>
            <fullName evidence="14">Riboflavin-specific deaminase</fullName>
        </alternativeName>
    </domain>
    <domain>
        <recommendedName>
            <fullName evidence="14">5-amino-6-(5-phosphoribosylamino)uracil reductase</fullName>
            <ecNumber evidence="14">1.1.1.193</ecNumber>
        </recommendedName>
        <alternativeName>
            <fullName evidence="14">HTP reductase</fullName>
        </alternativeName>
    </domain>
</protein>
<keyword evidence="10 14" id="KW-0560">Oxidoreductase</keyword>
<dbReference type="PANTHER" id="PTHR38011">
    <property type="entry name" value="DIHYDROFOLATE REDUCTASE FAMILY PROTEIN (AFU_ORTHOLOGUE AFUA_8G06820)"/>
    <property type="match status" value="1"/>
</dbReference>